<accession>A0A914KNF9</accession>
<keyword evidence="1" id="KW-0732">Signal</keyword>
<feature type="chain" id="PRO_5037504101" evidence="1">
    <location>
        <begin position="27"/>
        <end position="67"/>
    </location>
</feature>
<organism evidence="2 3">
    <name type="scientific">Meloidogyne incognita</name>
    <name type="common">Southern root-knot nematode worm</name>
    <name type="synonym">Oxyuris incognita</name>
    <dbReference type="NCBI Taxonomy" id="6306"/>
    <lineage>
        <taxon>Eukaryota</taxon>
        <taxon>Metazoa</taxon>
        <taxon>Ecdysozoa</taxon>
        <taxon>Nematoda</taxon>
        <taxon>Chromadorea</taxon>
        <taxon>Rhabditida</taxon>
        <taxon>Tylenchina</taxon>
        <taxon>Tylenchomorpha</taxon>
        <taxon>Tylenchoidea</taxon>
        <taxon>Meloidogynidae</taxon>
        <taxon>Meloidogyninae</taxon>
        <taxon>Meloidogyne</taxon>
        <taxon>Meloidogyne incognita group</taxon>
    </lineage>
</organism>
<name>A0A914KNF9_MELIC</name>
<protein>
    <submittedName>
        <fullName evidence="3">Candidate secreted effector</fullName>
    </submittedName>
</protein>
<proteinExistence type="predicted"/>
<keyword evidence="2" id="KW-1185">Reference proteome</keyword>
<dbReference type="Proteomes" id="UP000887563">
    <property type="component" value="Unplaced"/>
</dbReference>
<dbReference type="WBParaSite" id="Minc3s00038g02202">
    <property type="protein sequence ID" value="Minc3s00038g02202"/>
    <property type="gene ID" value="Minc3s00038g02202"/>
</dbReference>
<dbReference type="AlphaFoldDB" id="A0A914KNF9"/>
<evidence type="ECO:0000313" key="3">
    <source>
        <dbReference type="WBParaSite" id="Minc3s00038g02202"/>
    </source>
</evidence>
<sequence>MSLLTISYILLFSTFILLATLSKCTSRPCAASKDTRSRNGAHNFPKDFSFLEGPLRTWEDDAVSEIV</sequence>
<reference evidence="3" key="1">
    <citation type="submission" date="2022-11" db="UniProtKB">
        <authorList>
            <consortium name="WormBaseParasite"/>
        </authorList>
    </citation>
    <scope>IDENTIFICATION</scope>
</reference>
<evidence type="ECO:0000256" key="1">
    <source>
        <dbReference type="SAM" id="SignalP"/>
    </source>
</evidence>
<feature type="signal peptide" evidence="1">
    <location>
        <begin position="1"/>
        <end position="26"/>
    </location>
</feature>
<evidence type="ECO:0000313" key="2">
    <source>
        <dbReference type="Proteomes" id="UP000887563"/>
    </source>
</evidence>